<dbReference type="NCBIfam" id="TIGR00079">
    <property type="entry name" value="pept_deformyl"/>
    <property type="match status" value="1"/>
</dbReference>
<proteinExistence type="inferred from homology"/>
<keyword evidence="2 3" id="KW-0378">Hydrolase</keyword>
<dbReference type="RefSeq" id="WP_138085123.1">
    <property type="nucleotide sequence ID" value="NZ_VAUV01000003.1"/>
</dbReference>
<comment type="caution">
    <text evidence="3">The sequence shown here is derived from an EMBL/GenBank/DDBJ whole genome shotgun (WGS) entry which is preliminary data.</text>
</comment>
<evidence type="ECO:0000313" key="4">
    <source>
        <dbReference type="Proteomes" id="UP000306196"/>
    </source>
</evidence>
<gene>
    <name evidence="2 3" type="primary">def</name>
    <name evidence="3" type="ORF">FEM03_05170</name>
</gene>
<evidence type="ECO:0000256" key="2">
    <source>
        <dbReference type="HAMAP-Rule" id="MF_00163"/>
    </source>
</evidence>
<dbReference type="PRINTS" id="PR01576">
    <property type="entry name" value="PDEFORMYLASE"/>
</dbReference>
<dbReference type="InterPro" id="IPR036821">
    <property type="entry name" value="Peptide_deformylase_sf"/>
</dbReference>
<comment type="cofactor">
    <cofactor evidence="2">
        <name>Fe(2+)</name>
        <dbReference type="ChEBI" id="CHEBI:29033"/>
    </cofactor>
    <text evidence="2">Binds 1 Fe(2+) ion.</text>
</comment>
<feature type="active site" evidence="2">
    <location>
        <position position="150"/>
    </location>
</feature>
<dbReference type="InterPro" id="IPR023635">
    <property type="entry name" value="Peptide_deformylase"/>
</dbReference>
<accession>A0A5R8KKH7</accession>
<comment type="catalytic activity">
    <reaction evidence="2">
        <text>N-terminal N-formyl-L-methionyl-[peptide] + H2O = N-terminal L-methionyl-[peptide] + formate</text>
        <dbReference type="Rhea" id="RHEA:24420"/>
        <dbReference type="Rhea" id="RHEA-COMP:10639"/>
        <dbReference type="Rhea" id="RHEA-COMP:10640"/>
        <dbReference type="ChEBI" id="CHEBI:15377"/>
        <dbReference type="ChEBI" id="CHEBI:15740"/>
        <dbReference type="ChEBI" id="CHEBI:49298"/>
        <dbReference type="ChEBI" id="CHEBI:64731"/>
        <dbReference type="EC" id="3.5.1.88"/>
    </reaction>
</comment>
<dbReference type="EMBL" id="VAUV01000003">
    <property type="protein sequence ID" value="TLD72119.1"/>
    <property type="molecule type" value="Genomic_DNA"/>
</dbReference>
<keyword evidence="2" id="KW-0648">Protein biosynthesis</keyword>
<dbReference type="NCBIfam" id="NF001159">
    <property type="entry name" value="PRK00150.1-3"/>
    <property type="match status" value="1"/>
</dbReference>
<dbReference type="GO" id="GO:0042586">
    <property type="term" value="F:peptide deformylase activity"/>
    <property type="evidence" value="ECO:0007669"/>
    <property type="project" value="UniProtKB-UniRule"/>
</dbReference>
<dbReference type="PANTHER" id="PTHR10458">
    <property type="entry name" value="PEPTIDE DEFORMYLASE"/>
    <property type="match status" value="1"/>
</dbReference>
<protein>
    <recommendedName>
        <fullName evidence="2">Peptide deformylase</fullName>
        <shortName evidence="2">PDF</shortName>
        <ecNumber evidence="2">3.5.1.88</ecNumber>
    </recommendedName>
    <alternativeName>
        <fullName evidence="2">Polypeptide deformylase</fullName>
    </alternativeName>
</protein>
<feature type="binding site" evidence="2">
    <location>
        <position position="149"/>
    </location>
    <ligand>
        <name>Fe cation</name>
        <dbReference type="ChEBI" id="CHEBI:24875"/>
    </ligand>
</feature>
<dbReference type="PANTHER" id="PTHR10458:SF22">
    <property type="entry name" value="PEPTIDE DEFORMYLASE"/>
    <property type="match status" value="1"/>
</dbReference>
<name>A0A5R8KKH7_9BACT</name>
<dbReference type="OrthoDB" id="9784988at2"/>
<evidence type="ECO:0000313" key="3">
    <source>
        <dbReference type="EMBL" id="TLD72119.1"/>
    </source>
</evidence>
<reference evidence="3 4" key="1">
    <citation type="submission" date="2019-05" db="EMBL/GenBank/DDBJ databases">
        <title>Verrucobacter flavum gen. nov., sp. nov. a new member of the family Verrucomicrobiaceae.</title>
        <authorList>
            <person name="Szuroczki S."/>
            <person name="Abbaszade G."/>
            <person name="Szabo A."/>
            <person name="Felfoldi T."/>
            <person name="Schumann P."/>
            <person name="Boka K."/>
            <person name="Keki Z."/>
            <person name="Toumi M."/>
            <person name="Toth E."/>
        </authorList>
    </citation>
    <scope>NUCLEOTIDE SEQUENCE [LARGE SCALE GENOMIC DNA]</scope>
    <source>
        <strain evidence="3 4">MG-N-17</strain>
    </source>
</reference>
<dbReference type="GO" id="GO:0006412">
    <property type="term" value="P:translation"/>
    <property type="evidence" value="ECO:0007669"/>
    <property type="project" value="UniProtKB-UniRule"/>
</dbReference>
<dbReference type="HAMAP" id="MF_00163">
    <property type="entry name" value="Pep_deformylase"/>
    <property type="match status" value="1"/>
</dbReference>
<feature type="binding site" evidence="2">
    <location>
        <position position="153"/>
    </location>
    <ligand>
        <name>Fe cation</name>
        <dbReference type="ChEBI" id="CHEBI:24875"/>
    </ligand>
</feature>
<dbReference type="EC" id="3.5.1.88" evidence="2"/>
<sequence>MLLPIVLYGDPVLRVKCRPITEVTQEIRDLAANMLETMYDARGVGLAAPQIGIPLQIAVIDVSHDPEAVSYLRINGEERSLADSMPLIFLNPKLNLGKDKDLDHEGCLSIPGLRDKVRRSSDISVTFTNLEGETVTLECDGLLGRAFQHEIDHLNGILFIDRLSAAAKLGTKRKLKWLMEEWAEDIRAGRRPGESDERD</sequence>
<comment type="function">
    <text evidence="2">Removes the formyl group from the N-terminal Met of newly synthesized proteins. Requires at least a dipeptide for an efficient rate of reaction. N-terminal L-methionine is a prerequisite for activity but the enzyme has broad specificity at other positions.</text>
</comment>
<comment type="similarity">
    <text evidence="1 2">Belongs to the polypeptide deformylase family.</text>
</comment>
<dbReference type="Pfam" id="PF01327">
    <property type="entry name" value="Pep_deformylase"/>
    <property type="match status" value="1"/>
</dbReference>
<dbReference type="AlphaFoldDB" id="A0A5R8KKH7"/>
<dbReference type="SUPFAM" id="SSF56420">
    <property type="entry name" value="Peptide deformylase"/>
    <property type="match status" value="1"/>
</dbReference>
<dbReference type="GO" id="GO:0046872">
    <property type="term" value="F:metal ion binding"/>
    <property type="evidence" value="ECO:0007669"/>
    <property type="project" value="UniProtKB-KW"/>
</dbReference>
<dbReference type="CDD" id="cd00487">
    <property type="entry name" value="Pep_deformylase"/>
    <property type="match status" value="1"/>
</dbReference>
<organism evidence="3 4">
    <name type="scientific">Phragmitibacter flavus</name>
    <dbReference type="NCBI Taxonomy" id="2576071"/>
    <lineage>
        <taxon>Bacteria</taxon>
        <taxon>Pseudomonadati</taxon>
        <taxon>Verrucomicrobiota</taxon>
        <taxon>Verrucomicrobiia</taxon>
        <taxon>Verrucomicrobiales</taxon>
        <taxon>Verrucomicrobiaceae</taxon>
        <taxon>Phragmitibacter</taxon>
    </lineage>
</organism>
<dbReference type="Proteomes" id="UP000306196">
    <property type="component" value="Unassembled WGS sequence"/>
</dbReference>
<evidence type="ECO:0000256" key="1">
    <source>
        <dbReference type="ARBA" id="ARBA00010759"/>
    </source>
</evidence>
<dbReference type="PIRSF" id="PIRSF004749">
    <property type="entry name" value="Pep_def"/>
    <property type="match status" value="1"/>
</dbReference>
<dbReference type="Gene3D" id="3.90.45.10">
    <property type="entry name" value="Peptide deformylase"/>
    <property type="match status" value="1"/>
</dbReference>
<keyword evidence="2" id="KW-0479">Metal-binding</keyword>
<feature type="binding site" evidence="2">
    <location>
        <position position="107"/>
    </location>
    <ligand>
        <name>Fe cation</name>
        <dbReference type="ChEBI" id="CHEBI:24875"/>
    </ligand>
</feature>
<keyword evidence="2" id="KW-0408">Iron</keyword>
<keyword evidence="4" id="KW-1185">Reference proteome</keyword>